<feature type="compositionally biased region" description="Pro residues" evidence="1">
    <location>
        <begin position="704"/>
        <end position="715"/>
    </location>
</feature>
<dbReference type="EMBL" id="NHTK01001155">
    <property type="protein sequence ID" value="PPR02679.1"/>
    <property type="molecule type" value="Genomic_DNA"/>
</dbReference>
<feature type="region of interest" description="Disordered" evidence="1">
    <location>
        <begin position="813"/>
        <end position="897"/>
    </location>
</feature>
<feature type="region of interest" description="Disordered" evidence="1">
    <location>
        <begin position="69"/>
        <end position="103"/>
    </location>
</feature>
<protein>
    <submittedName>
        <fullName evidence="2">Uncharacterized protein</fullName>
    </submittedName>
</protein>
<reference evidence="2 3" key="1">
    <citation type="journal article" date="2018" name="Evol. Lett.">
        <title>Horizontal gene cluster transfer increased hallucinogenic mushroom diversity.</title>
        <authorList>
            <person name="Reynolds H.T."/>
            <person name="Vijayakumar V."/>
            <person name="Gluck-Thaler E."/>
            <person name="Korotkin H.B."/>
            <person name="Matheny P.B."/>
            <person name="Slot J.C."/>
        </authorList>
    </citation>
    <scope>NUCLEOTIDE SEQUENCE [LARGE SCALE GENOMIC DNA]</scope>
    <source>
        <strain evidence="2 3">2629</strain>
    </source>
</reference>
<sequence length="991" mass="110484">MNVAEPSNEPNGGPDLADWLHRVNDSPRPFDTICQDLSALGALSVDDFLSSTSNSTGALDVSFYTQLPDPQPSIPLSVENENKEGKPVPPEAGEEGKDSSGTGSRIDLFKLHTACQQTFGSINALNFECIEENPKHKQCILTITRPGGATRVYRSDPFAKRGDAKAQVATRAIEMGALDFITVGDTDAIKARRGFLTNPLNVDADDMEVDETRVSLKFYIQDQGIKEIEQCCAEWRGNKVKPQYILYVDTKDKKKHGAALRISLNPHLFRVYVTDPIYNTAKLAKYESARIALESDVLDFIKYGNGQTQPPPKTDEDLEDDSATDLSAPNIRGISLQEFYESLPKPFPEDFGDKNASEINAPAWLNTTLQTARGGRFNITFVPIMETIKNLYGCILRLRRPEETQTYIVDPQFPRRSDAKPAVCFLAISQGVGDYIRKVKEELDNRISPERRKLANEKLYQILSAEAKKIRPGNLIEYSYEQDRDAFGCKLQTDISASGKPDIREYRVPPEYRVKADAKAAVACHAAESGLVDLLRFRGEPLPSDYTPFWEALLAGSNIYLPKRKQVEREADPDAKDRKKRKKGAFSASPEPGEIIEDTRTKGSDPSRRLNNTNTKTPPKGMRGYGRKPHVSVPSALNPTNAFASNSHLTAKEHSGNRNRGSYPVRSPPPQPRHPTVPPPMPSSCPPPPHTGHIPQPAMASPPSAHPYPSYPPPTTYSNYQPPHAYPADPHAYAPYPSQPPPPAGYGPVPGHSPYYSSSALPPAPYPQYGHYHYGGYPPPYPTYSSPYPQHQVLYPVTPQPLVYPLPHPASVPPTPPHYAQTLGSPYSHRSSLSPPPMSPFHHPHRQDIPVMDYSRNQPGIPTSPRHGKQRDRSQTPACQMDSFTSAVEETPSSRIQEASLREQRALEDASKSSLDLLHEFCQTHQIKPPTFYDQLFEDNDGRKRYKIWAIKDAQRLELHSLFENVEDGRERLSKKILNYEQKRLGQSSNV</sequence>
<feature type="region of interest" description="Disordered" evidence="1">
    <location>
        <begin position="304"/>
        <end position="324"/>
    </location>
</feature>
<evidence type="ECO:0000313" key="3">
    <source>
        <dbReference type="Proteomes" id="UP000284842"/>
    </source>
</evidence>
<feature type="compositionally biased region" description="Basic and acidic residues" evidence="1">
    <location>
        <begin position="565"/>
        <end position="577"/>
    </location>
</feature>
<feature type="compositionally biased region" description="Basic and acidic residues" evidence="1">
    <location>
        <begin position="597"/>
        <end position="608"/>
    </location>
</feature>
<keyword evidence="3" id="KW-1185">Reference proteome</keyword>
<dbReference type="InParanoid" id="A0A409YI28"/>
<dbReference type="AlphaFoldDB" id="A0A409YI28"/>
<feature type="region of interest" description="Disordered" evidence="1">
    <location>
        <begin position="1"/>
        <end position="22"/>
    </location>
</feature>
<name>A0A409YI28_9AGAR</name>
<comment type="caution">
    <text evidence="2">The sequence shown here is derived from an EMBL/GenBank/DDBJ whole genome shotgun (WGS) entry which is preliminary data.</text>
</comment>
<evidence type="ECO:0000256" key="1">
    <source>
        <dbReference type="SAM" id="MobiDB-lite"/>
    </source>
</evidence>
<feature type="compositionally biased region" description="Low complexity" evidence="1">
    <location>
        <begin position="716"/>
        <end position="736"/>
    </location>
</feature>
<feature type="compositionally biased region" description="Low complexity" evidence="1">
    <location>
        <begin position="691"/>
        <end position="703"/>
    </location>
</feature>
<feature type="compositionally biased region" description="Polar residues" evidence="1">
    <location>
        <begin position="875"/>
        <end position="897"/>
    </location>
</feature>
<organism evidence="2 3">
    <name type="scientific">Panaeolus cyanescens</name>
    <dbReference type="NCBI Taxonomy" id="181874"/>
    <lineage>
        <taxon>Eukaryota</taxon>
        <taxon>Fungi</taxon>
        <taxon>Dikarya</taxon>
        <taxon>Basidiomycota</taxon>
        <taxon>Agaricomycotina</taxon>
        <taxon>Agaricomycetes</taxon>
        <taxon>Agaricomycetidae</taxon>
        <taxon>Agaricales</taxon>
        <taxon>Agaricineae</taxon>
        <taxon>Galeropsidaceae</taxon>
        <taxon>Panaeolus</taxon>
    </lineage>
</organism>
<proteinExistence type="predicted"/>
<feature type="compositionally biased region" description="Polar residues" evidence="1">
    <location>
        <begin position="635"/>
        <end position="649"/>
    </location>
</feature>
<gene>
    <name evidence="2" type="ORF">CVT24_002101</name>
</gene>
<feature type="compositionally biased region" description="Pro residues" evidence="1">
    <location>
        <begin position="666"/>
        <end position="690"/>
    </location>
</feature>
<feature type="region of interest" description="Disordered" evidence="1">
    <location>
        <begin position="565"/>
        <end position="754"/>
    </location>
</feature>
<dbReference type="STRING" id="181874.A0A409YI28"/>
<dbReference type="Proteomes" id="UP000284842">
    <property type="component" value="Unassembled WGS sequence"/>
</dbReference>
<dbReference type="OrthoDB" id="3254160at2759"/>
<accession>A0A409YI28</accession>
<evidence type="ECO:0000313" key="2">
    <source>
        <dbReference type="EMBL" id="PPR02679.1"/>
    </source>
</evidence>